<sequence length="1768" mass="197067">MGYQFCSKSPKSFSYFKHKSLVSPIPERNAKFLVDEHPRGSSLPERTLVYSLKVLNYSHSAAPTLLANGGRGVLVKEAKQELHAARAQSPGTPTRSSASPLSLNGHFSPTRGRPMRTSSSRRSYLSVMEEIRSGGMKPEEMADVIRKMHHHKGLGSPPRSPAITSRSTNTDALTKAIDAQGRRDPMQGHAASASFTLHRNVGTHSDLVNSTQERLNRLRSARIATTSGRMVEHRTVQTLEKSVPVPSAQILNGAKVLKGPQGTNKRYTGGKSKRASVFAAARTTQNGKVASGDFAWDDPVLFPEPEVSKVNVELGEMPTAPSAEMAEELQQMEATWYFEGDSMLMDDSDEDDWEGSLDDGGDEVHLEDTGDTALELEAARDTPSPAEPVEMHLNNSMGTSRMVNGVMLIDGSEQSMHSFELSINGSKESLSFPVGGHDEQLEEDGLEVDVAGSSAGSYRKVETELLSFEEREAVLPKTLSLRDFHGLLIEPGMLHRTPTREGVEQALSPRSGLMQHAEREKSQRLAEKAGDLARSVEDDLLSRMQFFKFYQAYRDDSFNRKHLTEREMAALEWHEGRELISSRSQQGEGLPQAPQSLRGTQSPISPTRSSAEGSKRKSLIKPSAGQLTSGRNSAGPLTSGSSLASSRPSSTRPGSRPNSTRSMRLCQSERLLSSRGGQSALGRSDAVRYNTAREEKDQRHIYAEVRSISRHWLWGVLPAGSGGCSPLALGGAPRWLWGVLPAGAAQAEIRWLWLQRRRLEGRSGAGWPQAAELERGSQAGGLGGCGCDMRQEEELADLEFVPLIKSLMLDLETKELHLARNRFGQESLVALAELFRQRRDFVLLDLGSSVHLRAVGRNMGSTFLPSLSTCKSLQVLKLGNNHLGDNGVHALKLAIQTSGARLVVLELFRNGITSSGAVSLAELLNHVPGLTSLDVSWNQIRGAGACPLATAIGESVNLKEVNLAWNSMGEGNALELLADGLETNESITSLDLTHNAMKDAAATVLGKALHVNGTITRLVLNENPLGFDGGSYLAEVIHFMRRDRQTRKVKGGGTAKAESLEVEMKGCNMSQAVDNNKYFDPENPNKFYRLDLAKPYDRAIVRRLQEMASKEQGENWRGENIDGVMFEYDESKLNSFEWPKTGILELTYTSTPVLPDRNSIIHQEVVDSLDHQLLFESNDSKRAEVLMASFRALNVQSSQLVHLCSRIQARQHRERIYLKLWARLTDSDCLLEVIEENFGKEEADSAKEALGPCAEFAIGSPSGHYRLKLDEPREHMVASKLQEVGNAERVLRRNGGMADTSATGNYENWRNVKLNGNLFHYLGSWKIPTEGFLEFDYVSTTRPPEDCVPLMDTFLKKFMAEFMEAHTLQPTQVTLAFRGKKSPPIKRKPVNRLQAEAKIAAKLKMTSKKVSRGMTKKMEEKMDEIDDAVPETEQQPVKSKQRRMARKFTAPQKVEINPEDYPEARDSDTGAKSLTGLDRFRSAKNRVMMINKIMKDAKDAPSSRTPAQHFSSWITWWRVKTKSVWITCEQVWYLVKKFEEWAMTLLAVTQPSPLIVTYKLWFLIMFHSRLYDLCNFVRCMRDNLSFDHQQRVLKMVGVLNVVNIFDLDGRYQFDMSIKDEHNCARVLIDLAGVEPGNNMLNEMFNGYFFELPNSWEQQPPKRGIFLTTFHTPKPKSARPALRSQLCNKYCLLGSSPREQKMALHLAEKQNWVSPKIEFPDALVEEMYGLTKEEIVAQHVLQAEKLARKASQSGGFIFRMLPQTDMETE</sequence>
<comment type="subcellular location">
    <subcellularLocation>
        <location evidence="1">Cytoplasm</location>
        <location evidence="1">Cytoskeleton</location>
        <location evidence="1">Cilium axoneme</location>
    </subcellularLocation>
</comment>
<dbReference type="GO" id="GO:0005930">
    <property type="term" value="C:axoneme"/>
    <property type="evidence" value="ECO:0007669"/>
    <property type="project" value="UniProtKB-SubCell"/>
</dbReference>
<feature type="region of interest" description="Disordered" evidence="2">
    <location>
        <begin position="582"/>
        <end position="663"/>
    </location>
</feature>
<reference evidence="3 4" key="1">
    <citation type="journal article" date="2015" name="Genome Biol. Evol.">
        <title>Comparative Genomics of a Bacterivorous Green Alga Reveals Evolutionary Causalities and Consequences of Phago-Mixotrophic Mode of Nutrition.</title>
        <authorList>
            <person name="Burns J.A."/>
            <person name="Paasch A."/>
            <person name="Narechania A."/>
            <person name="Kim E."/>
        </authorList>
    </citation>
    <scope>NUCLEOTIDE SEQUENCE [LARGE SCALE GENOMIC DNA]</scope>
    <source>
        <strain evidence="3 4">PLY_AMNH</strain>
    </source>
</reference>
<evidence type="ECO:0000256" key="2">
    <source>
        <dbReference type="SAM" id="MobiDB-lite"/>
    </source>
</evidence>
<dbReference type="EMBL" id="LGRX02014630">
    <property type="protein sequence ID" value="KAK3264317.1"/>
    <property type="molecule type" value="Genomic_DNA"/>
</dbReference>
<feature type="compositionally biased region" description="Low complexity" evidence="2">
    <location>
        <begin position="633"/>
        <end position="662"/>
    </location>
</feature>
<dbReference type="Pfam" id="PF13516">
    <property type="entry name" value="LRR_6"/>
    <property type="match status" value="4"/>
</dbReference>
<dbReference type="SMART" id="SM00368">
    <property type="entry name" value="LRR_RI"/>
    <property type="match status" value="5"/>
</dbReference>
<evidence type="ECO:0000313" key="3">
    <source>
        <dbReference type="EMBL" id="KAK3264317.1"/>
    </source>
</evidence>
<feature type="region of interest" description="Disordered" evidence="2">
    <location>
        <begin position="1429"/>
        <end position="1449"/>
    </location>
</feature>
<comment type="caution">
    <text evidence="3">The sequence shown here is derived from an EMBL/GenBank/DDBJ whole genome shotgun (WGS) entry which is preliminary data.</text>
</comment>
<dbReference type="Proteomes" id="UP001190700">
    <property type="component" value="Unassembled WGS sequence"/>
</dbReference>
<dbReference type="PANTHER" id="PTHR24114">
    <property type="entry name" value="LEUCINE RICH REPEAT FAMILY PROTEIN"/>
    <property type="match status" value="1"/>
</dbReference>
<dbReference type="InterPro" id="IPR032675">
    <property type="entry name" value="LRR_dom_sf"/>
</dbReference>
<protein>
    <submittedName>
        <fullName evidence="3">Uncharacterized protein</fullName>
    </submittedName>
</protein>
<organism evidence="3 4">
    <name type="scientific">Cymbomonas tetramitiformis</name>
    <dbReference type="NCBI Taxonomy" id="36881"/>
    <lineage>
        <taxon>Eukaryota</taxon>
        <taxon>Viridiplantae</taxon>
        <taxon>Chlorophyta</taxon>
        <taxon>Pyramimonadophyceae</taxon>
        <taxon>Pyramimonadales</taxon>
        <taxon>Pyramimonadaceae</taxon>
        <taxon>Cymbomonas</taxon>
    </lineage>
</organism>
<feature type="region of interest" description="Disordered" evidence="2">
    <location>
        <begin position="83"/>
        <end position="123"/>
    </location>
</feature>
<evidence type="ECO:0000256" key="1">
    <source>
        <dbReference type="ARBA" id="ARBA00004430"/>
    </source>
</evidence>
<feature type="compositionally biased region" description="Polar residues" evidence="2">
    <location>
        <begin position="582"/>
        <end position="612"/>
    </location>
</feature>
<feature type="compositionally biased region" description="Polar residues" evidence="2">
    <location>
        <begin position="89"/>
        <end position="107"/>
    </location>
</feature>
<dbReference type="InterPro" id="IPR001611">
    <property type="entry name" value="Leu-rich_rpt"/>
</dbReference>
<proteinExistence type="predicted"/>
<dbReference type="InterPro" id="IPR052394">
    <property type="entry name" value="LRR-containing"/>
</dbReference>
<dbReference type="Gene3D" id="3.80.10.10">
    <property type="entry name" value="Ribonuclease Inhibitor"/>
    <property type="match status" value="2"/>
</dbReference>
<accession>A0AAE0KXH7</accession>
<name>A0AAE0KXH7_9CHLO</name>
<dbReference type="SUPFAM" id="SSF52047">
    <property type="entry name" value="RNI-like"/>
    <property type="match status" value="1"/>
</dbReference>
<evidence type="ECO:0000313" key="4">
    <source>
        <dbReference type="Proteomes" id="UP001190700"/>
    </source>
</evidence>
<dbReference type="PANTHER" id="PTHR24114:SF2">
    <property type="entry name" value="F-BOX DOMAIN-CONTAINING PROTEIN-RELATED"/>
    <property type="match status" value="1"/>
</dbReference>
<gene>
    <name evidence="3" type="ORF">CYMTET_26939</name>
</gene>
<keyword evidence="4" id="KW-1185">Reference proteome</keyword>